<keyword evidence="12 13" id="KW-0464">Manganese</keyword>
<keyword evidence="5 13" id="KW-0540">Nuclease</keyword>
<dbReference type="Gene3D" id="3.90.320.10">
    <property type="match status" value="1"/>
</dbReference>
<dbReference type="AlphaFoldDB" id="A0A2I1M4V6"/>
<comment type="similarity">
    <text evidence="2 13">Belongs to the CRISPR-associated exonuclease Cas4 family.</text>
</comment>
<evidence type="ECO:0000259" key="14">
    <source>
        <dbReference type="Pfam" id="PF01930"/>
    </source>
</evidence>
<keyword evidence="8 13" id="KW-0269">Exonuclease</keyword>
<comment type="cofactor">
    <cofactor evidence="1">
        <name>[4Fe-4S] cluster</name>
        <dbReference type="ChEBI" id="CHEBI:49883"/>
    </cofactor>
</comment>
<feature type="domain" description="DUF83" evidence="14">
    <location>
        <begin position="11"/>
        <end position="198"/>
    </location>
</feature>
<dbReference type="RefSeq" id="WP_101540909.1">
    <property type="nucleotide sequence ID" value="NZ_PKGS01000009.1"/>
</dbReference>
<comment type="caution">
    <text evidence="15">The sequence shown here is derived from an EMBL/GenBank/DDBJ whole genome shotgun (WGS) entry which is preliminary data.</text>
</comment>
<evidence type="ECO:0000256" key="12">
    <source>
        <dbReference type="ARBA" id="ARBA00023211"/>
    </source>
</evidence>
<dbReference type="InterPro" id="IPR011604">
    <property type="entry name" value="PDDEXK-like_dom_sf"/>
</dbReference>
<keyword evidence="9 13" id="KW-0408">Iron</keyword>
<evidence type="ECO:0000256" key="13">
    <source>
        <dbReference type="RuleBase" id="RU365022"/>
    </source>
</evidence>
<evidence type="ECO:0000256" key="11">
    <source>
        <dbReference type="ARBA" id="ARBA00023118"/>
    </source>
</evidence>
<dbReference type="EC" id="3.1.12.1" evidence="3 13"/>
<dbReference type="PANTHER" id="PTHR36531">
    <property type="entry name" value="CRISPR-ASSOCIATED EXONUCLEASE CAS4"/>
    <property type="match status" value="1"/>
</dbReference>
<dbReference type="GO" id="GO:0051536">
    <property type="term" value="F:iron-sulfur cluster binding"/>
    <property type="evidence" value="ECO:0007669"/>
    <property type="project" value="UniProtKB-KW"/>
</dbReference>
<evidence type="ECO:0000313" key="15">
    <source>
        <dbReference type="EMBL" id="PKZ15166.1"/>
    </source>
</evidence>
<sequence>MSAPDDYLMLSGIQHFYFCKRQWALIHIEQAWSDNSFTAEGNELHEITDDPYLKEKRKNIIISRAIPVSSKDLGLSGILDTVEFIKSDKGIEIANKKGLWMPNVVEYKRGKAKKDNRDAVQVAAQVMCLEEKYNIQIESADLFYFSTKKRETIAITDQLKDEVRAIAAQMHTIYENKLTPDAEYFKNCTMCSLYDLCMPRLTKKKKSVQNYLLGE</sequence>
<accession>A0A2I1M4V6</accession>
<evidence type="ECO:0000256" key="9">
    <source>
        <dbReference type="ARBA" id="ARBA00023004"/>
    </source>
</evidence>
<comment type="cofactor">
    <cofactor evidence="13">
        <name>Mg(2+)</name>
        <dbReference type="ChEBI" id="CHEBI:18420"/>
    </cofactor>
    <cofactor evidence="13">
        <name>Mn(2+)</name>
        <dbReference type="ChEBI" id="CHEBI:29035"/>
    </cofactor>
    <text evidence="13">Mg(2+) or Mn(2+) required for ssDNA cleavage activity.</text>
</comment>
<evidence type="ECO:0000256" key="10">
    <source>
        <dbReference type="ARBA" id="ARBA00023014"/>
    </source>
</evidence>
<keyword evidence="10 13" id="KW-0411">Iron-sulfur</keyword>
<organism evidence="15 16">
    <name type="scientific">Anaerococcus octavius</name>
    <dbReference type="NCBI Taxonomy" id="54007"/>
    <lineage>
        <taxon>Bacteria</taxon>
        <taxon>Bacillati</taxon>
        <taxon>Bacillota</taxon>
        <taxon>Tissierellia</taxon>
        <taxon>Tissierellales</taxon>
        <taxon>Peptoniphilaceae</taxon>
        <taxon>Anaerococcus</taxon>
    </lineage>
</organism>
<dbReference type="GO" id="GO:0046872">
    <property type="term" value="F:metal ion binding"/>
    <property type="evidence" value="ECO:0007669"/>
    <property type="project" value="UniProtKB-KW"/>
</dbReference>
<keyword evidence="16" id="KW-1185">Reference proteome</keyword>
<evidence type="ECO:0000256" key="1">
    <source>
        <dbReference type="ARBA" id="ARBA00001966"/>
    </source>
</evidence>
<protein>
    <recommendedName>
        <fullName evidence="4 13">CRISPR-associated exonuclease Cas4</fullName>
        <ecNumber evidence="3 13">3.1.12.1</ecNumber>
    </recommendedName>
</protein>
<name>A0A2I1M4V6_9FIRM</name>
<evidence type="ECO:0000256" key="3">
    <source>
        <dbReference type="ARBA" id="ARBA00012768"/>
    </source>
</evidence>
<evidence type="ECO:0000256" key="7">
    <source>
        <dbReference type="ARBA" id="ARBA00022801"/>
    </source>
</evidence>
<evidence type="ECO:0000256" key="4">
    <source>
        <dbReference type="ARBA" id="ARBA00020049"/>
    </source>
</evidence>
<proteinExistence type="inferred from homology"/>
<reference evidence="15 16" key="1">
    <citation type="submission" date="2017-12" db="EMBL/GenBank/DDBJ databases">
        <title>Phylogenetic diversity of female urinary microbiome.</title>
        <authorList>
            <person name="Thomas-White K."/>
            <person name="Wolfe A.J."/>
        </authorList>
    </citation>
    <scope>NUCLEOTIDE SEQUENCE [LARGE SCALE GENOMIC DNA]</scope>
    <source>
        <strain evidence="15 16">UMB0119</strain>
    </source>
</reference>
<dbReference type="Pfam" id="PF01930">
    <property type="entry name" value="Cas_Cas4"/>
    <property type="match status" value="1"/>
</dbReference>
<evidence type="ECO:0000256" key="2">
    <source>
        <dbReference type="ARBA" id="ARBA00009189"/>
    </source>
</evidence>
<dbReference type="NCBIfam" id="TIGR00372">
    <property type="entry name" value="cas4"/>
    <property type="match status" value="1"/>
</dbReference>
<comment type="function">
    <text evidence="13">CRISPR (clustered regularly interspaced short palindromic repeat) is an adaptive immune system that provides protection against mobile genetic elements (viruses, transposable elements and conjugative plasmids). CRISPR clusters contain sequences complementary to antecedent mobile elements and target invading nucleic acids. CRISPR clusters are transcribed and processed into CRISPR RNA (crRNA).</text>
</comment>
<keyword evidence="6 13" id="KW-0479">Metal-binding</keyword>
<evidence type="ECO:0000256" key="8">
    <source>
        <dbReference type="ARBA" id="ARBA00022839"/>
    </source>
</evidence>
<dbReference type="InterPro" id="IPR051827">
    <property type="entry name" value="Cas4_exonuclease"/>
</dbReference>
<dbReference type="Proteomes" id="UP000234335">
    <property type="component" value="Unassembled WGS sequence"/>
</dbReference>
<keyword evidence="7 13" id="KW-0378">Hydrolase</keyword>
<dbReference type="GO" id="GO:0051607">
    <property type="term" value="P:defense response to virus"/>
    <property type="evidence" value="ECO:0007669"/>
    <property type="project" value="UniProtKB-KW"/>
</dbReference>
<dbReference type="EMBL" id="PKGS01000009">
    <property type="protein sequence ID" value="PKZ15166.1"/>
    <property type="molecule type" value="Genomic_DNA"/>
</dbReference>
<evidence type="ECO:0000256" key="5">
    <source>
        <dbReference type="ARBA" id="ARBA00022722"/>
    </source>
</evidence>
<comment type="cofactor">
    <cofactor evidence="13">
        <name>iron-sulfur cluster</name>
        <dbReference type="ChEBI" id="CHEBI:30408"/>
    </cofactor>
</comment>
<gene>
    <name evidence="15" type="primary">cas4</name>
    <name evidence="15" type="ORF">CYJ34_08790</name>
</gene>
<dbReference type="InterPro" id="IPR022765">
    <property type="entry name" value="Dna2/Cas4_DUF83"/>
</dbReference>
<dbReference type="PANTHER" id="PTHR36531:SF6">
    <property type="entry name" value="DNA REPLICATION ATP-DEPENDENT HELICASE_NUCLEASE DNA2"/>
    <property type="match status" value="1"/>
</dbReference>
<dbReference type="InterPro" id="IPR013343">
    <property type="entry name" value="CRISPR-assoc_prot_Cas4"/>
</dbReference>
<dbReference type="GO" id="GO:0004527">
    <property type="term" value="F:exonuclease activity"/>
    <property type="evidence" value="ECO:0007669"/>
    <property type="project" value="UniProtKB-KW"/>
</dbReference>
<evidence type="ECO:0000256" key="6">
    <source>
        <dbReference type="ARBA" id="ARBA00022723"/>
    </source>
</evidence>
<evidence type="ECO:0000313" key="16">
    <source>
        <dbReference type="Proteomes" id="UP000234335"/>
    </source>
</evidence>
<keyword evidence="11 13" id="KW-0051">Antiviral defense</keyword>